<protein>
    <submittedName>
        <fullName evidence="11">Erythritol ABC transporter ATP-binding protein</fullName>
    </submittedName>
</protein>
<evidence type="ECO:0000256" key="1">
    <source>
        <dbReference type="ARBA" id="ARBA00004417"/>
    </source>
</evidence>
<reference evidence="11 12" key="1">
    <citation type="submission" date="2018-05" db="EMBL/GenBank/DDBJ databases">
        <title>Genomic Encyclopedia of Type Strains, Phase IV (KMG-IV): sequencing the most valuable type-strain genomes for metagenomic binning, comparative biology and taxonomic classification.</title>
        <authorList>
            <person name="Goeker M."/>
        </authorList>
    </citation>
    <scope>NUCLEOTIDE SEQUENCE [LARGE SCALE GENOMIC DNA]</scope>
    <source>
        <strain evidence="11 12">DSM 19579</strain>
    </source>
</reference>
<evidence type="ECO:0000256" key="4">
    <source>
        <dbReference type="ARBA" id="ARBA00022597"/>
    </source>
</evidence>
<feature type="domain" description="ABC transporter" evidence="10">
    <location>
        <begin position="264"/>
        <end position="508"/>
    </location>
</feature>
<dbReference type="PANTHER" id="PTHR43790:SF3">
    <property type="entry name" value="D-ALLOSE IMPORT ATP-BINDING PROTEIN ALSA-RELATED"/>
    <property type="match status" value="1"/>
</dbReference>
<dbReference type="AlphaFoldDB" id="A0A317PQ96"/>
<evidence type="ECO:0000256" key="2">
    <source>
        <dbReference type="ARBA" id="ARBA00022448"/>
    </source>
</evidence>
<name>A0A317PQ96_9ENTR</name>
<evidence type="ECO:0000256" key="7">
    <source>
        <dbReference type="ARBA" id="ARBA00022840"/>
    </source>
</evidence>
<evidence type="ECO:0000256" key="5">
    <source>
        <dbReference type="ARBA" id="ARBA00022737"/>
    </source>
</evidence>
<evidence type="ECO:0000313" key="11">
    <source>
        <dbReference type="EMBL" id="PWW02687.1"/>
    </source>
</evidence>
<dbReference type="GO" id="GO:0005886">
    <property type="term" value="C:plasma membrane"/>
    <property type="evidence" value="ECO:0007669"/>
    <property type="project" value="UniProtKB-SubCell"/>
</dbReference>
<dbReference type="GO" id="GO:0016887">
    <property type="term" value="F:ATP hydrolysis activity"/>
    <property type="evidence" value="ECO:0007669"/>
    <property type="project" value="InterPro"/>
</dbReference>
<evidence type="ECO:0000256" key="9">
    <source>
        <dbReference type="ARBA" id="ARBA00023136"/>
    </source>
</evidence>
<evidence type="ECO:0000313" key="12">
    <source>
        <dbReference type="Proteomes" id="UP000246744"/>
    </source>
</evidence>
<keyword evidence="5" id="KW-0677">Repeat</keyword>
<feature type="domain" description="ABC transporter" evidence="10">
    <location>
        <begin position="11"/>
        <end position="247"/>
    </location>
</feature>
<dbReference type="PROSITE" id="PS50893">
    <property type="entry name" value="ABC_TRANSPORTER_2"/>
    <property type="match status" value="2"/>
</dbReference>
<evidence type="ECO:0000256" key="6">
    <source>
        <dbReference type="ARBA" id="ARBA00022741"/>
    </source>
</evidence>
<keyword evidence="12" id="KW-1185">Reference proteome</keyword>
<dbReference type="InterPro" id="IPR027417">
    <property type="entry name" value="P-loop_NTPase"/>
</dbReference>
<organism evidence="11 12">
    <name type="scientific">Mangrovibacter plantisponsor</name>
    <dbReference type="NCBI Taxonomy" id="451513"/>
    <lineage>
        <taxon>Bacteria</taxon>
        <taxon>Pseudomonadati</taxon>
        <taxon>Pseudomonadota</taxon>
        <taxon>Gammaproteobacteria</taxon>
        <taxon>Enterobacterales</taxon>
        <taxon>Enterobacteriaceae</taxon>
        <taxon>Mangrovibacter</taxon>
    </lineage>
</organism>
<dbReference type="GO" id="GO:0005524">
    <property type="term" value="F:ATP binding"/>
    <property type="evidence" value="ECO:0007669"/>
    <property type="project" value="UniProtKB-KW"/>
</dbReference>
<keyword evidence="9" id="KW-0472">Membrane</keyword>
<dbReference type="InterPro" id="IPR003593">
    <property type="entry name" value="AAA+_ATPase"/>
</dbReference>
<keyword evidence="4" id="KW-0762">Sugar transport</keyword>
<dbReference type="InterPro" id="IPR017871">
    <property type="entry name" value="ABC_transporter-like_CS"/>
</dbReference>
<dbReference type="Pfam" id="PF00005">
    <property type="entry name" value="ABC_tran"/>
    <property type="match status" value="2"/>
</dbReference>
<gene>
    <name evidence="11" type="ORF">DES37_11841</name>
</gene>
<keyword evidence="7 11" id="KW-0067">ATP-binding</keyword>
<dbReference type="PROSITE" id="PS00211">
    <property type="entry name" value="ABC_TRANSPORTER_1"/>
    <property type="match status" value="1"/>
</dbReference>
<keyword evidence="3" id="KW-1003">Cell membrane</keyword>
<dbReference type="PANTHER" id="PTHR43790">
    <property type="entry name" value="CARBOHYDRATE TRANSPORT ATP-BINDING PROTEIN MG119-RELATED"/>
    <property type="match status" value="1"/>
</dbReference>
<dbReference type="Gene3D" id="3.40.50.300">
    <property type="entry name" value="P-loop containing nucleotide triphosphate hydrolases"/>
    <property type="match status" value="2"/>
</dbReference>
<dbReference type="CDD" id="cd03216">
    <property type="entry name" value="ABC_Carb_Monos_I"/>
    <property type="match status" value="1"/>
</dbReference>
<accession>A0A317PQ96</accession>
<proteinExistence type="predicted"/>
<dbReference type="InterPro" id="IPR050107">
    <property type="entry name" value="ABC_carbohydrate_import_ATPase"/>
</dbReference>
<evidence type="ECO:0000256" key="8">
    <source>
        <dbReference type="ARBA" id="ARBA00022967"/>
    </source>
</evidence>
<evidence type="ECO:0000259" key="10">
    <source>
        <dbReference type="PROSITE" id="PS50893"/>
    </source>
</evidence>
<dbReference type="SUPFAM" id="SSF52540">
    <property type="entry name" value="P-loop containing nucleoside triphosphate hydrolases"/>
    <property type="match status" value="2"/>
</dbReference>
<keyword evidence="2" id="KW-0813">Transport</keyword>
<sequence length="508" mass="55464">MNALHQDDIILRTRGISRVFPGTIALDNVNYNVWRGKVNVIIGENGAGKSTLMKILAGVQPPSAGEIFLNNEPVHFANTRDAAAKGIGMVHQELNLFENLTVAENIFLGREHQSGLTPIREAEQEEIAQQLLARLDQPISPRELVGNLKVGQQQLVEIAKALAENADILILDEPTSALSKTEVSILFRVIRELTRQGVSIIYISHRLEELMAIGDVITILRDGKFQAEAKVCDIDVPWIVREMLGSEPVSRFLPEERTFGAPVLEAEHITCVNSLGHKVVDDVSLSIKAGEIVGIYGLMGAGRTELFECLLGAERTYHGRLWLDSKPVPQRLSTAERIRMGMSMVPEDRKRTGIFPVSSVATNLTIASLWRRLQKHFAIATKEEAAVVASTIGNLSIKVSSPEVEIQALSGGNQQKVVIGRALLTNPKVLLLDEPTRGIDIGAKADVFRMMVNLSEQGIAVIFSTSDLKEIMSVSDRILVMSGGKLTANIPRNQAEEAALVSASAQGF</sequence>
<dbReference type="RefSeq" id="WP_036110541.1">
    <property type="nucleotide sequence ID" value="NZ_QGTS01000018.1"/>
</dbReference>
<comment type="subcellular location">
    <subcellularLocation>
        <location evidence="1">Cell inner membrane</location>
        <topology evidence="1">Peripheral membrane protein</topology>
    </subcellularLocation>
</comment>
<dbReference type="EMBL" id="QGTS01000018">
    <property type="protein sequence ID" value="PWW02687.1"/>
    <property type="molecule type" value="Genomic_DNA"/>
</dbReference>
<keyword evidence="8" id="KW-1278">Translocase</keyword>
<dbReference type="OrthoDB" id="9776369at2"/>
<dbReference type="SMART" id="SM00382">
    <property type="entry name" value="AAA"/>
    <property type="match status" value="2"/>
</dbReference>
<keyword evidence="6" id="KW-0547">Nucleotide-binding</keyword>
<dbReference type="FunFam" id="3.40.50.300:FF:000127">
    <property type="entry name" value="Ribose import ATP-binding protein RbsA"/>
    <property type="match status" value="1"/>
</dbReference>
<comment type="caution">
    <text evidence="11">The sequence shown here is derived from an EMBL/GenBank/DDBJ whole genome shotgun (WGS) entry which is preliminary data.</text>
</comment>
<dbReference type="InterPro" id="IPR003439">
    <property type="entry name" value="ABC_transporter-like_ATP-bd"/>
</dbReference>
<dbReference type="CDD" id="cd03215">
    <property type="entry name" value="ABC_Carb_Monos_II"/>
    <property type="match status" value="1"/>
</dbReference>
<dbReference type="Proteomes" id="UP000246744">
    <property type="component" value="Unassembled WGS sequence"/>
</dbReference>
<evidence type="ECO:0000256" key="3">
    <source>
        <dbReference type="ARBA" id="ARBA00022475"/>
    </source>
</evidence>